<dbReference type="PANTHER" id="PTHR42951">
    <property type="entry name" value="METALLO-BETA-LACTAMASE DOMAIN-CONTAINING"/>
    <property type="match status" value="1"/>
</dbReference>
<feature type="non-terminal residue" evidence="2">
    <location>
        <position position="274"/>
    </location>
</feature>
<evidence type="ECO:0000259" key="1">
    <source>
        <dbReference type="SMART" id="SM00849"/>
    </source>
</evidence>
<sequence length="274" mass="29369">MAEIQTLDIEFFGTNELVASFLAPADGGFVLFDPGPASGVKTLERRIEEAGFALGDLGGVFATHVHLDHSGAAGVLSRQTGCQVFVHPIGAPHLVDPGSKLLPSAERLYGDMMEPLWGKTVGVPKELARPVNDGEVVKIGGLEVVAWHTPGHAVHHVAWQIGDAVAAGDVAGVRFPGADHVLPPMPPPDIDVVAWIKSLGTVRRLEPKRLLLTHFGEFRDPARHLDELEDRLARWTKIAQRVVADGGDREALGTELRALDEGEMEDAEVPAEAV</sequence>
<evidence type="ECO:0000313" key="2">
    <source>
        <dbReference type="EMBL" id="GAG67664.1"/>
    </source>
</evidence>
<dbReference type="Gene3D" id="3.60.15.10">
    <property type="entry name" value="Ribonuclease Z/Hydroxyacylglutathione hydrolase-like"/>
    <property type="match status" value="1"/>
</dbReference>
<dbReference type="InterPro" id="IPR037482">
    <property type="entry name" value="ST1585_MBL-fold"/>
</dbReference>
<proteinExistence type="predicted"/>
<gene>
    <name evidence="2" type="ORF">S01H4_15211</name>
</gene>
<reference evidence="2" key="1">
    <citation type="journal article" date="2014" name="Front. Microbiol.">
        <title>High frequency of phylogenetically diverse reductive dehalogenase-homologous genes in deep subseafloor sedimentary metagenomes.</title>
        <authorList>
            <person name="Kawai M."/>
            <person name="Futagami T."/>
            <person name="Toyoda A."/>
            <person name="Takaki Y."/>
            <person name="Nishi S."/>
            <person name="Hori S."/>
            <person name="Arai W."/>
            <person name="Tsubouchi T."/>
            <person name="Morono Y."/>
            <person name="Uchiyama I."/>
            <person name="Ito T."/>
            <person name="Fujiyama A."/>
            <person name="Inagaki F."/>
            <person name="Takami H."/>
        </authorList>
    </citation>
    <scope>NUCLEOTIDE SEQUENCE</scope>
    <source>
        <strain evidence="2">Expedition CK06-06</strain>
    </source>
</reference>
<dbReference type="SUPFAM" id="SSF56281">
    <property type="entry name" value="Metallo-hydrolase/oxidoreductase"/>
    <property type="match status" value="1"/>
</dbReference>
<dbReference type="SMART" id="SM00849">
    <property type="entry name" value="Lactamase_B"/>
    <property type="match status" value="1"/>
</dbReference>
<dbReference type="PANTHER" id="PTHR42951:SF22">
    <property type="entry name" value="METALLO BETA-LACTAMASE SUPERFAMILY LIPOPROTEIN"/>
    <property type="match status" value="1"/>
</dbReference>
<dbReference type="AlphaFoldDB" id="X0ZEE1"/>
<name>X0ZEE1_9ZZZZ</name>
<dbReference type="InterPro" id="IPR001279">
    <property type="entry name" value="Metallo-B-lactamas"/>
</dbReference>
<dbReference type="InterPro" id="IPR036866">
    <property type="entry name" value="RibonucZ/Hydroxyglut_hydro"/>
</dbReference>
<dbReference type="Pfam" id="PF00753">
    <property type="entry name" value="Lactamase_B"/>
    <property type="match status" value="1"/>
</dbReference>
<dbReference type="EMBL" id="BART01006665">
    <property type="protein sequence ID" value="GAG67664.1"/>
    <property type="molecule type" value="Genomic_DNA"/>
</dbReference>
<dbReference type="InterPro" id="IPR050855">
    <property type="entry name" value="NDM-1-like"/>
</dbReference>
<dbReference type="CDD" id="cd07726">
    <property type="entry name" value="ST1585-like_MBL-fold"/>
    <property type="match status" value="1"/>
</dbReference>
<feature type="domain" description="Metallo-beta-lactamase" evidence="1">
    <location>
        <begin position="17"/>
        <end position="214"/>
    </location>
</feature>
<accession>X0ZEE1</accession>
<organism evidence="2">
    <name type="scientific">marine sediment metagenome</name>
    <dbReference type="NCBI Taxonomy" id="412755"/>
    <lineage>
        <taxon>unclassified sequences</taxon>
        <taxon>metagenomes</taxon>
        <taxon>ecological metagenomes</taxon>
    </lineage>
</organism>
<comment type="caution">
    <text evidence="2">The sequence shown here is derived from an EMBL/GenBank/DDBJ whole genome shotgun (WGS) entry which is preliminary data.</text>
</comment>
<protein>
    <recommendedName>
        <fullName evidence="1">Metallo-beta-lactamase domain-containing protein</fullName>
    </recommendedName>
</protein>